<protein>
    <submittedName>
        <fullName evidence="2">Uncharacterized protein</fullName>
    </submittedName>
</protein>
<sequence length="149" mass="17970">MEEIDYFKGVTNQEFIDYYKLDLYSRMEITLYTYPNEMTEEDPIPWEHFNRCEGILYEYLYNAYAEAQFQRGQQQEKNEGAEILNSDDQQSDSDQIKIIVTAEQRAESYKMEQEERNTIVRSKMQELRPELSKLQNDYLKKVKLTFIDL</sequence>
<organism evidence="2 3">
    <name type="scientific">Flavobacterium branchiicola</name>
    <dbReference type="NCBI Taxonomy" id="1114875"/>
    <lineage>
        <taxon>Bacteria</taxon>
        <taxon>Pseudomonadati</taxon>
        <taxon>Bacteroidota</taxon>
        <taxon>Flavobacteriia</taxon>
        <taxon>Flavobacteriales</taxon>
        <taxon>Flavobacteriaceae</taxon>
        <taxon>Flavobacterium</taxon>
    </lineage>
</organism>
<reference evidence="3" key="1">
    <citation type="journal article" date="2019" name="Int. J. Syst. Evol. Microbiol.">
        <title>The Global Catalogue of Microorganisms (GCM) 10K type strain sequencing project: providing services to taxonomists for standard genome sequencing and annotation.</title>
        <authorList>
            <consortium name="The Broad Institute Genomics Platform"/>
            <consortium name="The Broad Institute Genome Sequencing Center for Infectious Disease"/>
            <person name="Wu L."/>
            <person name="Ma J."/>
        </authorList>
    </citation>
    <scope>NUCLEOTIDE SEQUENCE [LARGE SCALE GENOMIC DNA]</scope>
    <source>
        <strain evidence="3">WYCCWR 13023</strain>
    </source>
</reference>
<accession>A0ABV9P9H1</accession>
<evidence type="ECO:0000313" key="2">
    <source>
        <dbReference type="EMBL" id="MFC4746943.1"/>
    </source>
</evidence>
<evidence type="ECO:0000256" key="1">
    <source>
        <dbReference type="SAM" id="MobiDB-lite"/>
    </source>
</evidence>
<dbReference type="EMBL" id="JBHSGV010000002">
    <property type="protein sequence ID" value="MFC4746943.1"/>
    <property type="molecule type" value="Genomic_DNA"/>
</dbReference>
<feature type="region of interest" description="Disordered" evidence="1">
    <location>
        <begin position="71"/>
        <end position="94"/>
    </location>
</feature>
<comment type="caution">
    <text evidence="2">The sequence shown here is derived from an EMBL/GenBank/DDBJ whole genome shotgun (WGS) entry which is preliminary data.</text>
</comment>
<dbReference type="RefSeq" id="WP_213255869.1">
    <property type="nucleotide sequence ID" value="NZ_JAGYWA010000002.1"/>
</dbReference>
<gene>
    <name evidence="2" type="ORF">ACFO5S_05775</name>
</gene>
<evidence type="ECO:0000313" key="3">
    <source>
        <dbReference type="Proteomes" id="UP001595935"/>
    </source>
</evidence>
<dbReference type="Proteomes" id="UP001595935">
    <property type="component" value="Unassembled WGS sequence"/>
</dbReference>
<proteinExistence type="predicted"/>
<name>A0ABV9P9H1_9FLAO</name>
<keyword evidence="3" id="KW-1185">Reference proteome</keyword>